<evidence type="ECO:0000256" key="1">
    <source>
        <dbReference type="SAM" id="Phobius"/>
    </source>
</evidence>
<dbReference type="Proteomes" id="UP000681722">
    <property type="component" value="Unassembled WGS sequence"/>
</dbReference>
<dbReference type="EMBL" id="CAJOBA010006418">
    <property type="protein sequence ID" value="CAF3772328.1"/>
    <property type="molecule type" value="Genomic_DNA"/>
</dbReference>
<accession>A0A815C8W1</accession>
<dbReference type="EMBL" id="CAJOBC010027259">
    <property type="protein sequence ID" value="CAF4074029.1"/>
    <property type="molecule type" value="Genomic_DNA"/>
</dbReference>
<sequence>MMRSNYYLLFFLCISSVEASHFRGGAFSYKPSLNTTTNSTVDIIITQSYSWLRTALNCYCNTTSILNHTSIGDYGTLTCISSSDCGGYSNNVLTQVQCKLFCDIILSSIKFSAVSADLGTDFSTTQVVSTGRRSDKISLTMGAQFILGYQSSCWLFLQVVGTCVPWSIVTYINLQLRPDGNLNTPPVSNILSVIAVPLKTLETISVPMADGDNDYVRCRWASNNKSIANITTTTINECGGVCQSLPNSTLFSPNNNCTLLFQEATIGYYAVALQIEDFYTSSSVVPLSSVPLQFLIYIYAPSNSCILIPTILNTITIIYVEPNVPYTGQILAQANCNNTNISDFLTTSPIGMLRSSVVQQQSSIYSIDLSWTPTDDQFGPQVFCCAAIDSYLAQSQQFCITFIVGVFTTTAIATTSQSNADIDWLPLKLGLGLGLPIVLLSTIATCCYWLLLSSKRAANLQSDNNKNLYRQQYIRNENELERKSSSDEFLLSSSLSTFGLNSYRSSSFSAQSARFVTTSTDSMTSPMWHISSPLTSLDDSVLGRAYSQQLTRDSRLSSPRPAW</sequence>
<keyword evidence="1" id="KW-1133">Transmembrane helix</keyword>
<evidence type="ECO:0000313" key="7">
    <source>
        <dbReference type="Proteomes" id="UP000663829"/>
    </source>
</evidence>
<keyword evidence="2" id="KW-0732">Signal</keyword>
<organism evidence="4 7">
    <name type="scientific">Didymodactylos carnosus</name>
    <dbReference type="NCBI Taxonomy" id="1234261"/>
    <lineage>
        <taxon>Eukaryota</taxon>
        <taxon>Metazoa</taxon>
        <taxon>Spiralia</taxon>
        <taxon>Gnathifera</taxon>
        <taxon>Rotifera</taxon>
        <taxon>Eurotatoria</taxon>
        <taxon>Bdelloidea</taxon>
        <taxon>Philodinida</taxon>
        <taxon>Philodinidae</taxon>
        <taxon>Didymodactylos</taxon>
    </lineage>
</organism>
<evidence type="ECO:0000313" key="3">
    <source>
        <dbReference type="EMBL" id="CAF1002973.1"/>
    </source>
</evidence>
<feature type="signal peptide" evidence="2">
    <location>
        <begin position="1"/>
        <end position="19"/>
    </location>
</feature>
<dbReference type="Proteomes" id="UP000677228">
    <property type="component" value="Unassembled WGS sequence"/>
</dbReference>
<dbReference type="EMBL" id="CAJNOK010006409">
    <property type="protein sequence ID" value="CAF1002973.1"/>
    <property type="molecule type" value="Genomic_DNA"/>
</dbReference>
<protein>
    <submittedName>
        <fullName evidence="4">Uncharacterized protein</fullName>
    </submittedName>
</protein>
<name>A0A815C8W1_9BILA</name>
<evidence type="ECO:0000313" key="6">
    <source>
        <dbReference type="EMBL" id="CAF4074029.1"/>
    </source>
</evidence>
<keyword evidence="1" id="KW-0472">Membrane</keyword>
<keyword evidence="7" id="KW-1185">Reference proteome</keyword>
<evidence type="ECO:0000256" key="2">
    <source>
        <dbReference type="SAM" id="SignalP"/>
    </source>
</evidence>
<proteinExistence type="predicted"/>
<dbReference type="EMBL" id="CAJNOQ010011558">
    <property type="protein sequence ID" value="CAF1279665.1"/>
    <property type="molecule type" value="Genomic_DNA"/>
</dbReference>
<dbReference type="Proteomes" id="UP000682733">
    <property type="component" value="Unassembled WGS sequence"/>
</dbReference>
<feature type="transmembrane region" description="Helical" evidence="1">
    <location>
        <begin position="429"/>
        <end position="451"/>
    </location>
</feature>
<dbReference type="Proteomes" id="UP000663829">
    <property type="component" value="Unassembled WGS sequence"/>
</dbReference>
<feature type="chain" id="PRO_5036411378" evidence="2">
    <location>
        <begin position="20"/>
        <end position="563"/>
    </location>
</feature>
<dbReference type="AlphaFoldDB" id="A0A815C8W1"/>
<dbReference type="OrthoDB" id="10063988at2759"/>
<keyword evidence="1" id="KW-0812">Transmembrane</keyword>
<gene>
    <name evidence="4" type="ORF">GPM918_LOCUS27494</name>
    <name evidence="3" type="ORF">OVA965_LOCUS14654</name>
    <name evidence="6" type="ORF">SRO942_LOCUS27827</name>
    <name evidence="5" type="ORF">TMI583_LOCUS14660</name>
</gene>
<reference evidence="4" key="1">
    <citation type="submission" date="2021-02" db="EMBL/GenBank/DDBJ databases">
        <authorList>
            <person name="Nowell W R."/>
        </authorList>
    </citation>
    <scope>NUCLEOTIDE SEQUENCE</scope>
</reference>
<evidence type="ECO:0000313" key="5">
    <source>
        <dbReference type="EMBL" id="CAF3772328.1"/>
    </source>
</evidence>
<comment type="caution">
    <text evidence="4">The sequence shown here is derived from an EMBL/GenBank/DDBJ whole genome shotgun (WGS) entry which is preliminary data.</text>
</comment>
<evidence type="ECO:0000313" key="4">
    <source>
        <dbReference type="EMBL" id="CAF1279665.1"/>
    </source>
</evidence>